<dbReference type="RefSeq" id="XP_002785432.1">
    <property type="nucleotide sequence ID" value="XM_002785386.1"/>
</dbReference>
<dbReference type="EMBL" id="GG672213">
    <property type="protein sequence ID" value="EER17228.1"/>
    <property type="molecule type" value="Genomic_DNA"/>
</dbReference>
<protein>
    <submittedName>
        <fullName evidence="2">Uncharacterized protein</fullName>
    </submittedName>
</protein>
<evidence type="ECO:0000313" key="3">
    <source>
        <dbReference type="Proteomes" id="UP000007800"/>
    </source>
</evidence>
<evidence type="ECO:0000313" key="2">
    <source>
        <dbReference type="EMBL" id="EER17228.1"/>
    </source>
</evidence>
<sequence>MGEATTVEVAAAVQRKLEGHRTVVEEEKDRSLSTAVEDEEEGFCHDGYFSE</sequence>
<dbReference type="GeneID" id="9053550"/>
<dbReference type="Proteomes" id="UP000007800">
    <property type="component" value="Unassembled WGS sequence"/>
</dbReference>
<dbReference type="InParanoid" id="C5KE65"/>
<dbReference type="AlphaFoldDB" id="C5KE65"/>
<name>C5KE65_PERM5</name>
<feature type="region of interest" description="Disordered" evidence="1">
    <location>
        <begin position="24"/>
        <end position="51"/>
    </location>
</feature>
<reference evidence="2 3" key="1">
    <citation type="submission" date="2008-07" db="EMBL/GenBank/DDBJ databases">
        <authorList>
            <person name="El-Sayed N."/>
            <person name="Caler E."/>
            <person name="Inman J."/>
            <person name="Amedeo P."/>
            <person name="Hass B."/>
            <person name="Wortman J."/>
        </authorList>
    </citation>
    <scope>NUCLEOTIDE SEQUENCE [LARGE SCALE GENOMIC DNA]</scope>
    <source>
        <strain evidence="3">ATCC 50983 / TXsc</strain>
    </source>
</reference>
<organism evidence="3">
    <name type="scientific">Perkinsus marinus (strain ATCC 50983 / TXsc)</name>
    <dbReference type="NCBI Taxonomy" id="423536"/>
    <lineage>
        <taxon>Eukaryota</taxon>
        <taxon>Sar</taxon>
        <taxon>Alveolata</taxon>
        <taxon>Perkinsozoa</taxon>
        <taxon>Perkinsea</taxon>
        <taxon>Perkinsida</taxon>
        <taxon>Perkinsidae</taxon>
        <taxon>Perkinsus</taxon>
    </lineage>
</organism>
<feature type="non-terminal residue" evidence="2">
    <location>
        <position position="51"/>
    </location>
</feature>
<gene>
    <name evidence="2" type="ORF">Pmar_PMAR008510</name>
</gene>
<keyword evidence="3" id="KW-1185">Reference proteome</keyword>
<evidence type="ECO:0000256" key="1">
    <source>
        <dbReference type="SAM" id="MobiDB-lite"/>
    </source>
</evidence>
<accession>C5KE65</accession>
<proteinExistence type="predicted"/>